<dbReference type="Gene3D" id="1.25.40.20">
    <property type="entry name" value="Ankyrin repeat-containing domain"/>
    <property type="match status" value="1"/>
</dbReference>
<protein>
    <submittedName>
        <fullName evidence="5">Ankyrin repeat</fullName>
    </submittedName>
</protein>
<dbReference type="Proteomes" id="UP001055439">
    <property type="component" value="Chromosome 10"/>
</dbReference>
<evidence type="ECO:0000256" key="4">
    <source>
        <dbReference type="SAM" id="MobiDB-lite"/>
    </source>
</evidence>
<dbReference type="InterPro" id="IPR036770">
    <property type="entry name" value="Ankyrin_rpt-contain_sf"/>
</dbReference>
<dbReference type="SUPFAM" id="SSF48403">
    <property type="entry name" value="Ankyrin repeat"/>
    <property type="match status" value="1"/>
</dbReference>
<keyword evidence="6" id="KW-1185">Reference proteome</keyword>
<dbReference type="InterPro" id="IPR002110">
    <property type="entry name" value="Ankyrin_rpt"/>
</dbReference>
<dbReference type="AlphaFoldDB" id="A0A9E7ESY6"/>
<dbReference type="SMART" id="SM00248">
    <property type="entry name" value="ANK"/>
    <property type="match status" value="3"/>
</dbReference>
<keyword evidence="2 3" id="KW-0040">ANK repeat</keyword>
<dbReference type="OrthoDB" id="539213at2759"/>
<feature type="repeat" description="ANK" evidence="3">
    <location>
        <begin position="234"/>
        <end position="266"/>
    </location>
</feature>
<feature type="compositionally biased region" description="Basic residues" evidence="4">
    <location>
        <begin position="8"/>
        <end position="17"/>
    </location>
</feature>
<keyword evidence="1" id="KW-0677">Repeat</keyword>
<dbReference type="EMBL" id="CP097503">
    <property type="protein sequence ID" value="URD83304.1"/>
    <property type="molecule type" value="Genomic_DNA"/>
</dbReference>
<feature type="region of interest" description="Disordered" evidence="4">
    <location>
        <begin position="53"/>
        <end position="77"/>
    </location>
</feature>
<gene>
    <name evidence="5" type="ORF">MUK42_03255</name>
</gene>
<evidence type="ECO:0000256" key="1">
    <source>
        <dbReference type="ARBA" id="ARBA00022737"/>
    </source>
</evidence>
<evidence type="ECO:0000313" key="5">
    <source>
        <dbReference type="EMBL" id="URD83304.1"/>
    </source>
</evidence>
<dbReference type="GO" id="GO:0004842">
    <property type="term" value="F:ubiquitin-protein transferase activity"/>
    <property type="evidence" value="ECO:0007669"/>
    <property type="project" value="TreeGrafter"/>
</dbReference>
<dbReference type="PANTHER" id="PTHR24171">
    <property type="entry name" value="ANKYRIN REPEAT DOMAIN-CONTAINING PROTEIN 39-RELATED"/>
    <property type="match status" value="1"/>
</dbReference>
<dbReference type="GO" id="GO:0085020">
    <property type="term" value="P:protein K6-linked ubiquitination"/>
    <property type="evidence" value="ECO:0007669"/>
    <property type="project" value="TreeGrafter"/>
</dbReference>
<name>A0A9E7ESY6_9LILI</name>
<feature type="region of interest" description="Disordered" evidence="4">
    <location>
        <begin position="1"/>
        <end position="24"/>
    </location>
</feature>
<dbReference type="PANTHER" id="PTHR24171:SF8">
    <property type="entry name" value="BRCA1-ASSOCIATED RING DOMAIN PROTEIN 1"/>
    <property type="match status" value="1"/>
</dbReference>
<feature type="compositionally biased region" description="Basic and acidic residues" evidence="4">
    <location>
        <begin position="53"/>
        <end position="62"/>
    </location>
</feature>
<evidence type="ECO:0000256" key="3">
    <source>
        <dbReference type="PROSITE-ProRule" id="PRU00023"/>
    </source>
</evidence>
<accession>A0A9E7ESY6</accession>
<sequence>MENSYSKFHAHTGRTTKYRGPPPPSCEGIFPRDYTIVVHHRCFVSRSSTTAHRAEMETRSGIEEEEPIPEGGSESSVLHAAARNGDLTTVESICNANPSPSILEIAIPGHRILSPLFSFPQSSFFVVVIMWWTLLLVQNLSSKQLIAPPRVCKEWVLYVHFGKLGQARQIPSGNWGELVGAPTLHLVAWSGQTVVIRFLCKNKADVGAAMDDTTAIHFAAQGSYYPLARPANRKALTPLHYAVQGSHLELIEYLVRKGASVTAMTKAGQTPIDRVSTEEVRALLVECKQPLTKDDKSTTILEVGDSVSKEHIKENNGGSFAEETANVDEEGMRMKNRTQIRKAPIIFTQLRWSFEMHVSSLQIDGLFFSVCEAEMLGGSQNPNAGVGNQLLESDSALAETSDAVMVRIESMLPTV</sequence>
<reference evidence="5" key="1">
    <citation type="submission" date="2022-05" db="EMBL/GenBank/DDBJ databases">
        <title>The Musa troglodytarum L. genome provides insights into the mechanism of non-climacteric behaviour and enrichment of carotenoids.</title>
        <authorList>
            <person name="Wang J."/>
        </authorList>
    </citation>
    <scope>NUCLEOTIDE SEQUENCE</scope>
    <source>
        <tissue evidence="5">Leaf</tissue>
    </source>
</reference>
<dbReference type="PROSITE" id="PS50088">
    <property type="entry name" value="ANK_REPEAT"/>
    <property type="match status" value="1"/>
</dbReference>
<proteinExistence type="predicted"/>
<dbReference type="Pfam" id="PF00023">
    <property type="entry name" value="Ank"/>
    <property type="match status" value="1"/>
</dbReference>
<evidence type="ECO:0000256" key="2">
    <source>
        <dbReference type="ARBA" id="ARBA00023043"/>
    </source>
</evidence>
<dbReference type="PROSITE" id="PS50297">
    <property type="entry name" value="ANK_REP_REGION"/>
    <property type="match status" value="1"/>
</dbReference>
<evidence type="ECO:0000313" key="6">
    <source>
        <dbReference type="Proteomes" id="UP001055439"/>
    </source>
</evidence>
<organism evidence="5 6">
    <name type="scientific">Musa troglodytarum</name>
    <name type="common">fe'i banana</name>
    <dbReference type="NCBI Taxonomy" id="320322"/>
    <lineage>
        <taxon>Eukaryota</taxon>
        <taxon>Viridiplantae</taxon>
        <taxon>Streptophyta</taxon>
        <taxon>Embryophyta</taxon>
        <taxon>Tracheophyta</taxon>
        <taxon>Spermatophyta</taxon>
        <taxon>Magnoliopsida</taxon>
        <taxon>Liliopsida</taxon>
        <taxon>Zingiberales</taxon>
        <taxon>Musaceae</taxon>
        <taxon>Musa</taxon>
    </lineage>
</organism>